<dbReference type="EMBL" id="JACGWO010000003">
    <property type="protein sequence ID" value="KAK4431551.1"/>
    <property type="molecule type" value="Genomic_DNA"/>
</dbReference>
<reference evidence="1" key="2">
    <citation type="journal article" date="2024" name="Plant">
        <title>Genomic evolution and insights into agronomic trait innovations of Sesamum species.</title>
        <authorList>
            <person name="Miao H."/>
            <person name="Wang L."/>
            <person name="Qu L."/>
            <person name="Liu H."/>
            <person name="Sun Y."/>
            <person name="Le M."/>
            <person name="Wang Q."/>
            <person name="Wei S."/>
            <person name="Zheng Y."/>
            <person name="Lin W."/>
            <person name="Duan Y."/>
            <person name="Cao H."/>
            <person name="Xiong S."/>
            <person name="Wang X."/>
            <person name="Wei L."/>
            <person name="Li C."/>
            <person name="Ma Q."/>
            <person name="Ju M."/>
            <person name="Zhao R."/>
            <person name="Li G."/>
            <person name="Mu C."/>
            <person name="Tian Q."/>
            <person name="Mei H."/>
            <person name="Zhang T."/>
            <person name="Gao T."/>
            <person name="Zhang H."/>
        </authorList>
    </citation>
    <scope>NUCLEOTIDE SEQUENCE</scope>
    <source>
        <strain evidence="1">3651</strain>
    </source>
</reference>
<keyword evidence="2" id="KW-1185">Reference proteome</keyword>
<evidence type="ECO:0000313" key="1">
    <source>
        <dbReference type="EMBL" id="KAK4431551.1"/>
    </source>
</evidence>
<evidence type="ECO:0000313" key="2">
    <source>
        <dbReference type="Proteomes" id="UP001293254"/>
    </source>
</evidence>
<name>A0AAE1YKS6_9LAMI</name>
<dbReference type="Proteomes" id="UP001293254">
    <property type="component" value="Unassembled WGS sequence"/>
</dbReference>
<sequence length="133" mass="14597">MASCGQINLSARELRAMHVRLGPTSVVPPLGVGGGHCQEKSFIRSLMGATGFLAMGVRILCDSRGRRVVVPLLLLLLLSGGRWGPLSGDPEIRNDEMLTRVLCLSVNRRKTSSHWMVTPCLLSLVHRDKHINF</sequence>
<reference evidence="1" key="1">
    <citation type="submission" date="2020-06" db="EMBL/GenBank/DDBJ databases">
        <authorList>
            <person name="Li T."/>
            <person name="Hu X."/>
            <person name="Zhang T."/>
            <person name="Song X."/>
            <person name="Zhang H."/>
            <person name="Dai N."/>
            <person name="Sheng W."/>
            <person name="Hou X."/>
            <person name="Wei L."/>
        </authorList>
    </citation>
    <scope>NUCLEOTIDE SEQUENCE</scope>
    <source>
        <strain evidence="1">3651</strain>
        <tissue evidence="1">Leaf</tissue>
    </source>
</reference>
<dbReference type="AlphaFoldDB" id="A0AAE1YKS6"/>
<gene>
    <name evidence="1" type="ORF">Salat_0917200</name>
</gene>
<proteinExistence type="predicted"/>
<accession>A0AAE1YKS6</accession>
<organism evidence="1 2">
    <name type="scientific">Sesamum alatum</name>
    <dbReference type="NCBI Taxonomy" id="300844"/>
    <lineage>
        <taxon>Eukaryota</taxon>
        <taxon>Viridiplantae</taxon>
        <taxon>Streptophyta</taxon>
        <taxon>Embryophyta</taxon>
        <taxon>Tracheophyta</taxon>
        <taxon>Spermatophyta</taxon>
        <taxon>Magnoliopsida</taxon>
        <taxon>eudicotyledons</taxon>
        <taxon>Gunneridae</taxon>
        <taxon>Pentapetalae</taxon>
        <taxon>asterids</taxon>
        <taxon>lamiids</taxon>
        <taxon>Lamiales</taxon>
        <taxon>Pedaliaceae</taxon>
        <taxon>Sesamum</taxon>
    </lineage>
</organism>
<protein>
    <submittedName>
        <fullName evidence="1">Uncharacterized protein</fullName>
    </submittedName>
</protein>
<comment type="caution">
    <text evidence="1">The sequence shown here is derived from an EMBL/GenBank/DDBJ whole genome shotgun (WGS) entry which is preliminary data.</text>
</comment>